<dbReference type="PANTHER" id="PTHR36849:SF1">
    <property type="entry name" value="CYTOPLASMIC PROTEIN"/>
    <property type="match status" value="1"/>
</dbReference>
<reference evidence="4" key="2">
    <citation type="submission" date="2019-10" db="EMBL/GenBank/DDBJ databases">
        <authorList>
            <person name="Sugawara M."/>
            <person name="Epstein B."/>
            <person name="Badgley B."/>
            <person name="Unno T."/>
            <person name="Xu L."/>
            <person name="Reese J."/>
            <person name="Gyaneshwar P."/>
            <person name="Denny R."/>
            <person name="Mudege J."/>
            <person name="Bharti A."/>
            <person name="Farmer A."/>
            <person name="May G."/>
            <person name="Woodward J."/>
            <person name="Medigue C."/>
            <person name="Vallenet D."/>
            <person name="Lajus A."/>
            <person name="Rouy Z."/>
            <person name="Martinez-Vaz B."/>
            <person name="Tiffin P."/>
            <person name="Young N."/>
            <person name="Sadowsky M."/>
        </authorList>
    </citation>
    <scope>NUCLEOTIDE SEQUENCE</scope>
    <source>
        <strain evidence="4">USDA205</strain>
    </source>
</reference>
<dbReference type="AlphaFoldDB" id="A0A844ALX0"/>
<evidence type="ECO:0000313" key="2">
    <source>
        <dbReference type="EMBL" id="MQX12680.1"/>
    </source>
</evidence>
<dbReference type="EMBL" id="WISZ01000239">
    <property type="protein sequence ID" value="MQX12687.1"/>
    <property type="molecule type" value="Genomic_DNA"/>
</dbReference>
<evidence type="ECO:0000313" key="1">
    <source>
        <dbReference type="EMBL" id="MQX10701.1"/>
    </source>
</evidence>
<dbReference type="PANTHER" id="PTHR36849">
    <property type="entry name" value="CYTOPLASMIC PROTEIN-RELATED"/>
    <property type="match status" value="1"/>
</dbReference>
<dbReference type="EMBL" id="WISZ01000240">
    <property type="protein sequence ID" value="MQX12692.1"/>
    <property type="molecule type" value="Genomic_DNA"/>
</dbReference>
<gene>
    <name evidence="1" type="ORF">GHK48_21115</name>
    <name evidence="2" type="ORF">GHK48_31845</name>
    <name evidence="3" type="ORF">GHK48_31880</name>
    <name evidence="4" type="ORF">GHK48_31905</name>
</gene>
<comment type="caution">
    <text evidence="4">The sequence shown here is derived from an EMBL/GenBank/DDBJ whole genome shotgun (WGS) entry which is preliminary data.</text>
</comment>
<evidence type="ECO:0000313" key="5">
    <source>
        <dbReference type="Proteomes" id="UP000466694"/>
    </source>
</evidence>
<organism evidence="4 5">
    <name type="scientific">Rhizobium fredii</name>
    <name type="common">Sinorhizobium fredii</name>
    <dbReference type="NCBI Taxonomy" id="380"/>
    <lineage>
        <taxon>Bacteria</taxon>
        <taxon>Pseudomonadati</taxon>
        <taxon>Pseudomonadota</taxon>
        <taxon>Alphaproteobacteria</taxon>
        <taxon>Hyphomicrobiales</taxon>
        <taxon>Rhizobiaceae</taxon>
        <taxon>Sinorhizobium/Ensifer group</taxon>
        <taxon>Sinorhizobium</taxon>
    </lineage>
</organism>
<dbReference type="EMBL" id="WISZ01000238">
    <property type="protein sequence ID" value="MQX12680.1"/>
    <property type="molecule type" value="Genomic_DNA"/>
</dbReference>
<dbReference type="InterPro" id="IPR052552">
    <property type="entry name" value="YeaO-like"/>
</dbReference>
<protein>
    <submittedName>
        <fullName evidence="4">DUF488 family protein</fullName>
    </submittedName>
</protein>
<dbReference type="EMBL" id="WISZ01000158">
    <property type="protein sequence ID" value="MQX10701.1"/>
    <property type="molecule type" value="Genomic_DNA"/>
</dbReference>
<evidence type="ECO:0000313" key="4">
    <source>
        <dbReference type="EMBL" id="MQX12692.1"/>
    </source>
</evidence>
<dbReference type="Proteomes" id="UP000466694">
    <property type="component" value="Unassembled WGS sequence"/>
</dbReference>
<accession>A0A844ALX0</accession>
<name>A0A844ALX0_RHIFR</name>
<proteinExistence type="predicted"/>
<dbReference type="Pfam" id="PF22752">
    <property type="entry name" value="DUF488-N3i"/>
    <property type="match status" value="1"/>
</dbReference>
<evidence type="ECO:0000313" key="3">
    <source>
        <dbReference type="EMBL" id="MQX12687.1"/>
    </source>
</evidence>
<sequence length="139" mass="16707">MWMSGKISEKNVKLKRAYERPMDSDGKRVLVDRLWPRGVRKTDAAIDYWVKELAPSTELRRWFAHDPSRWEEFRRRYAAEIEAHREEFDRLRDLALKSPITLVYAARDETHNDAVVLRELLLAHRYNAPSRCKERRRLT</sequence>
<reference evidence="4 5" key="1">
    <citation type="journal article" date="2013" name="Genome Biol.">
        <title>Comparative genomics of the core and accessory genomes of 48 Sinorhizobium strains comprising five genospecies.</title>
        <authorList>
            <person name="Sugawara M."/>
            <person name="Epstein B."/>
            <person name="Badgley B.D."/>
            <person name="Unno T."/>
            <person name="Xu L."/>
            <person name="Reese J."/>
            <person name="Gyaneshwar P."/>
            <person name="Denny R."/>
            <person name="Mudge J."/>
            <person name="Bharti A.K."/>
            <person name="Farmer A.D."/>
            <person name="May G.D."/>
            <person name="Woodward J.E."/>
            <person name="Medigue C."/>
            <person name="Vallenet D."/>
            <person name="Lajus A."/>
            <person name="Rouy Z."/>
            <person name="Martinez-Vaz B."/>
            <person name="Tiffin P."/>
            <person name="Young N.D."/>
            <person name="Sadowsky M.J."/>
        </authorList>
    </citation>
    <scope>NUCLEOTIDE SEQUENCE [LARGE SCALE GENOMIC DNA]</scope>
    <source>
        <strain evidence="4 5">USDA205</strain>
    </source>
</reference>